<protein>
    <submittedName>
        <fullName evidence="1">Uncharacterized protein</fullName>
    </submittedName>
</protein>
<dbReference type="RefSeq" id="WP_136150948.1">
    <property type="nucleotide sequence ID" value="NZ_CP038810.1"/>
</dbReference>
<name>A0A4P7PRY8_9FLAO</name>
<reference evidence="1 2" key="1">
    <citation type="submission" date="2019-04" db="EMBL/GenBank/DDBJ databases">
        <title>Flavobacterium sp. GS03.</title>
        <authorList>
            <person name="Kim H."/>
        </authorList>
    </citation>
    <scope>NUCLEOTIDE SEQUENCE [LARGE SCALE GENOMIC DNA]</scope>
    <source>
        <strain evidence="1 2">GS03</strain>
    </source>
</reference>
<organism evidence="1 2">
    <name type="scientific">Flavobacterium sangjuense</name>
    <dbReference type="NCBI Taxonomy" id="2518177"/>
    <lineage>
        <taxon>Bacteria</taxon>
        <taxon>Pseudomonadati</taxon>
        <taxon>Bacteroidota</taxon>
        <taxon>Flavobacteriia</taxon>
        <taxon>Flavobacteriales</taxon>
        <taxon>Flavobacteriaceae</taxon>
        <taxon>Flavobacterium</taxon>
    </lineage>
</organism>
<accession>A0A4P7PRY8</accession>
<proteinExistence type="predicted"/>
<keyword evidence="2" id="KW-1185">Reference proteome</keyword>
<dbReference type="Proteomes" id="UP000296862">
    <property type="component" value="Chromosome"/>
</dbReference>
<evidence type="ECO:0000313" key="1">
    <source>
        <dbReference type="EMBL" id="QBZ96970.1"/>
    </source>
</evidence>
<sequence>MKKPLFGLIAIVSFVFNGIAQEKNDVNQKADFKSASLITKYEKEVIEYKFLSLEELNEEAEQIIDGLDFSNSENSKQNTCEITIEIKVEVAIGAGRGLMSGLINVNCVDTTTATKRLKAMILAAVMG</sequence>
<evidence type="ECO:0000313" key="2">
    <source>
        <dbReference type="Proteomes" id="UP000296862"/>
    </source>
</evidence>
<gene>
    <name evidence="1" type="ORF">GS03_00455</name>
</gene>
<dbReference type="KEGG" id="fsn:GS03_00455"/>
<dbReference type="EMBL" id="CP038810">
    <property type="protein sequence ID" value="QBZ96970.1"/>
    <property type="molecule type" value="Genomic_DNA"/>
</dbReference>
<dbReference type="AlphaFoldDB" id="A0A4P7PRY8"/>